<name>A0AAD1UJN3_EUPCR</name>
<dbReference type="GO" id="GO:0019005">
    <property type="term" value="C:SCF ubiquitin ligase complex"/>
    <property type="evidence" value="ECO:0007669"/>
    <property type="project" value="TreeGrafter"/>
</dbReference>
<keyword evidence="2" id="KW-1185">Reference proteome</keyword>
<evidence type="ECO:0000313" key="1">
    <source>
        <dbReference type="EMBL" id="CAI2370613.1"/>
    </source>
</evidence>
<dbReference type="Proteomes" id="UP001295684">
    <property type="component" value="Unassembled WGS sequence"/>
</dbReference>
<organism evidence="1 2">
    <name type="scientific">Euplotes crassus</name>
    <dbReference type="NCBI Taxonomy" id="5936"/>
    <lineage>
        <taxon>Eukaryota</taxon>
        <taxon>Sar</taxon>
        <taxon>Alveolata</taxon>
        <taxon>Ciliophora</taxon>
        <taxon>Intramacronucleata</taxon>
        <taxon>Spirotrichea</taxon>
        <taxon>Hypotrichia</taxon>
        <taxon>Euplotida</taxon>
        <taxon>Euplotidae</taxon>
        <taxon>Moneuplotes</taxon>
    </lineage>
</organism>
<protein>
    <submittedName>
        <fullName evidence="1">Uncharacterized protein</fullName>
    </submittedName>
</protein>
<dbReference type="AlphaFoldDB" id="A0AAD1UJN3"/>
<comment type="caution">
    <text evidence="1">The sequence shown here is derived from an EMBL/GenBank/DDBJ whole genome shotgun (WGS) entry which is preliminary data.</text>
</comment>
<accession>A0AAD1UJN3</accession>
<dbReference type="InterPro" id="IPR032675">
    <property type="entry name" value="LRR_dom_sf"/>
</dbReference>
<dbReference type="Gene3D" id="3.80.10.10">
    <property type="entry name" value="Ribonuclease Inhibitor"/>
    <property type="match status" value="2"/>
</dbReference>
<dbReference type="EMBL" id="CAMPGE010011804">
    <property type="protein sequence ID" value="CAI2370613.1"/>
    <property type="molecule type" value="Genomic_DNA"/>
</dbReference>
<sequence>MNPSVQDNNFSSLSLADTLKINAPLEKKNNLYKYLQKNKDTLTELSLDNCKEDLVHLFGQFEFPLLTKFELSEFVAIEDAKGSKKSKSKQLYGEIDESPMTKIPLDRFPGLVELKIVNSPNITNGIFGVIAKHCPLLTWLEFGGKPEEYNCNISLDGIRVLEGCVLGCVFCCRRSPSCCHGAPIEPIETLKIHYCVKIGEKSIELINERFCDSLKSFSIYRNYLEFSAKITDKCLKAFEKSTKLETLEVVYCRNFDWDCVSNIATCCKNLKVLNLQDCPIQESFEPLAEGCPYLEELNMSGDSWVKEEALVGLCKHKNLKIYHLGHFEHGDVDCLDIDEPEKGKFIGTLLSCEDNLPNLQVLHLEKCCLSMYIEDRIKNKRPDVEIAVSDVFPTKISKDLD</sequence>
<dbReference type="PANTHER" id="PTHR13318">
    <property type="entry name" value="PARTNER OF PAIRED, ISOFORM B-RELATED"/>
    <property type="match status" value="1"/>
</dbReference>
<proteinExistence type="predicted"/>
<evidence type="ECO:0000313" key="2">
    <source>
        <dbReference type="Proteomes" id="UP001295684"/>
    </source>
</evidence>
<reference evidence="1" key="1">
    <citation type="submission" date="2023-07" db="EMBL/GenBank/DDBJ databases">
        <authorList>
            <consortium name="AG Swart"/>
            <person name="Singh M."/>
            <person name="Singh A."/>
            <person name="Seah K."/>
            <person name="Emmerich C."/>
        </authorList>
    </citation>
    <scope>NUCLEOTIDE SEQUENCE</scope>
    <source>
        <strain evidence="1">DP1</strain>
    </source>
</reference>
<dbReference type="SUPFAM" id="SSF52047">
    <property type="entry name" value="RNI-like"/>
    <property type="match status" value="1"/>
</dbReference>
<dbReference type="PANTHER" id="PTHR13318:SF105">
    <property type="entry name" value="F-BOX_LRR-REPEAT PROTEIN 3"/>
    <property type="match status" value="1"/>
</dbReference>
<gene>
    <name evidence="1" type="ORF">ECRASSUSDP1_LOCUS11930</name>
</gene>
<dbReference type="GO" id="GO:0031146">
    <property type="term" value="P:SCF-dependent proteasomal ubiquitin-dependent protein catabolic process"/>
    <property type="evidence" value="ECO:0007669"/>
    <property type="project" value="TreeGrafter"/>
</dbReference>